<protein>
    <recommendedName>
        <fullName evidence="7">Rieske domain-containing protein</fullName>
    </recommendedName>
</protein>
<reference evidence="8" key="2">
    <citation type="submission" date="2023-01" db="EMBL/GenBank/DDBJ databases">
        <title>Draft genome sequence of Litoribrevibacter albus strain NBRC 110071.</title>
        <authorList>
            <person name="Sun Q."/>
            <person name="Mori K."/>
        </authorList>
    </citation>
    <scope>NUCLEOTIDE SEQUENCE</scope>
    <source>
        <strain evidence="8">NBRC 110071</strain>
    </source>
</reference>
<dbReference type="RefSeq" id="WP_284383829.1">
    <property type="nucleotide sequence ID" value="NZ_BSNM01000026.1"/>
</dbReference>
<dbReference type="PANTHER" id="PTHR40562:SF1">
    <property type="entry name" value="NITRITE REDUCTASE (NADH) SMALL SUBUNIT"/>
    <property type="match status" value="1"/>
</dbReference>
<dbReference type="PROSITE" id="PS51296">
    <property type="entry name" value="RIESKE"/>
    <property type="match status" value="1"/>
</dbReference>
<evidence type="ECO:0000256" key="2">
    <source>
        <dbReference type="ARBA" id="ARBA00022723"/>
    </source>
</evidence>
<dbReference type="CDD" id="cd03529">
    <property type="entry name" value="Rieske_NirD"/>
    <property type="match status" value="1"/>
</dbReference>
<reference evidence="8" key="1">
    <citation type="journal article" date="2014" name="Int. J. Syst. Evol. Microbiol.">
        <title>Complete genome sequence of Corynebacterium casei LMG S-19264T (=DSM 44701T), isolated from a smear-ripened cheese.</title>
        <authorList>
            <consortium name="US DOE Joint Genome Institute (JGI-PGF)"/>
            <person name="Walter F."/>
            <person name="Albersmeier A."/>
            <person name="Kalinowski J."/>
            <person name="Ruckert C."/>
        </authorList>
    </citation>
    <scope>NUCLEOTIDE SEQUENCE</scope>
    <source>
        <strain evidence="8">NBRC 110071</strain>
    </source>
</reference>
<accession>A0AA37SFS7</accession>
<evidence type="ECO:0000256" key="6">
    <source>
        <dbReference type="ARBA" id="ARBA00023063"/>
    </source>
</evidence>
<keyword evidence="9" id="KW-1185">Reference proteome</keyword>
<dbReference type="InterPro" id="IPR017941">
    <property type="entry name" value="Rieske_2Fe-2S"/>
</dbReference>
<dbReference type="EMBL" id="BSNM01000026">
    <property type="protein sequence ID" value="GLQ33409.1"/>
    <property type="molecule type" value="Genomic_DNA"/>
</dbReference>
<dbReference type="GO" id="GO:0051537">
    <property type="term" value="F:2 iron, 2 sulfur cluster binding"/>
    <property type="evidence" value="ECO:0007669"/>
    <property type="project" value="UniProtKB-KW"/>
</dbReference>
<dbReference type="Pfam" id="PF13806">
    <property type="entry name" value="Rieske_2"/>
    <property type="match status" value="1"/>
</dbReference>
<keyword evidence="5" id="KW-0411">Iron-sulfur</keyword>
<proteinExistence type="predicted"/>
<dbReference type="PANTHER" id="PTHR40562">
    <property type="match status" value="1"/>
</dbReference>
<name>A0AA37SFS7_9GAMM</name>
<dbReference type="GO" id="GO:0046872">
    <property type="term" value="F:metal ion binding"/>
    <property type="evidence" value="ECO:0007669"/>
    <property type="project" value="UniProtKB-KW"/>
</dbReference>
<feature type="domain" description="Rieske" evidence="7">
    <location>
        <begin position="6"/>
        <end position="106"/>
    </location>
</feature>
<evidence type="ECO:0000256" key="3">
    <source>
        <dbReference type="ARBA" id="ARBA00023002"/>
    </source>
</evidence>
<keyword evidence="3" id="KW-0560">Oxidoreductase</keyword>
<evidence type="ECO:0000313" key="8">
    <source>
        <dbReference type="EMBL" id="GLQ33409.1"/>
    </source>
</evidence>
<dbReference type="AlphaFoldDB" id="A0AA37SFS7"/>
<keyword evidence="6" id="KW-0534">Nitrate assimilation</keyword>
<keyword evidence="4" id="KW-0408">Iron</keyword>
<organism evidence="8 9">
    <name type="scientific">Litoribrevibacter albus</name>
    <dbReference type="NCBI Taxonomy" id="1473156"/>
    <lineage>
        <taxon>Bacteria</taxon>
        <taxon>Pseudomonadati</taxon>
        <taxon>Pseudomonadota</taxon>
        <taxon>Gammaproteobacteria</taxon>
        <taxon>Oceanospirillales</taxon>
        <taxon>Oceanospirillaceae</taxon>
        <taxon>Litoribrevibacter</taxon>
    </lineage>
</organism>
<evidence type="ECO:0000256" key="4">
    <source>
        <dbReference type="ARBA" id="ARBA00023004"/>
    </source>
</evidence>
<keyword evidence="2" id="KW-0479">Metal-binding</keyword>
<evidence type="ECO:0000313" key="9">
    <source>
        <dbReference type="Proteomes" id="UP001161389"/>
    </source>
</evidence>
<evidence type="ECO:0000259" key="7">
    <source>
        <dbReference type="PROSITE" id="PS51296"/>
    </source>
</evidence>
<sequence length="109" mass="11810">MSETWIEVCKLDDIVPDTGVCALIDDKQVALFRTRTGELFAIDNYDPFSKANVLSRGIVGSVGDKLVVASPIYKQHFCLATGECLEDENVKLNVYTVKAANDAVAVKAG</sequence>
<dbReference type="Proteomes" id="UP001161389">
    <property type="component" value="Unassembled WGS sequence"/>
</dbReference>
<dbReference type="InterPro" id="IPR012748">
    <property type="entry name" value="Rieske-like_NirD"/>
</dbReference>
<dbReference type="SUPFAM" id="SSF50022">
    <property type="entry name" value="ISP domain"/>
    <property type="match status" value="1"/>
</dbReference>
<dbReference type="GO" id="GO:0008942">
    <property type="term" value="F:nitrite reductase [NAD(P)H] activity"/>
    <property type="evidence" value="ECO:0007669"/>
    <property type="project" value="InterPro"/>
</dbReference>
<dbReference type="Gene3D" id="2.102.10.10">
    <property type="entry name" value="Rieske [2Fe-2S] iron-sulphur domain"/>
    <property type="match status" value="1"/>
</dbReference>
<dbReference type="PROSITE" id="PS51300">
    <property type="entry name" value="NIRD"/>
    <property type="match status" value="1"/>
</dbReference>
<gene>
    <name evidence="8" type="ORF">GCM10007876_38890</name>
</gene>
<evidence type="ECO:0000256" key="5">
    <source>
        <dbReference type="ARBA" id="ARBA00023014"/>
    </source>
</evidence>
<evidence type="ECO:0000256" key="1">
    <source>
        <dbReference type="ARBA" id="ARBA00022714"/>
    </source>
</evidence>
<dbReference type="GO" id="GO:0042128">
    <property type="term" value="P:nitrate assimilation"/>
    <property type="evidence" value="ECO:0007669"/>
    <property type="project" value="UniProtKB-KW"/>
</dbReference>
<comment type="caution">
    <text evidence="8">The sequence shown here is derived from an EMBL/GenBank/DDBJ whole genome shotgun (WGS) entry which is preliminary data.</text>
</comment>
<dbReference type="InterPro" id="IPR036922">
    <property type="entry name" value="Rieske_2Fe-2S_sf"/>
</dbReference>
<dbReference type="NCBIfam" id="TIGR02378">
    <property type="entry name" value="nirD_assim_sml"/>
    <property type="match status" value="1"/>
</dbReference>
<keyword evidence="1" id="KW-0001">2Fe-2S</keyword>
<dbReference type="InterPro" id="IPR017881">
    <property type="entry name" value="NirD"/>
</dbReference>